<dbReference type="SUPFAM" id="SSF48179">
    <property type="entry name" value="6-phosphogluconate dehydrogenase C-terminal domain-like"/>
    <property type="match status" value="1"/>
</dbReference>
<dbReference type="PANTHER" id="PTHR40459:SF1">
    <property type="entry name" value="CONSERVED HYPOTHETICAL ALANINE AND LEUCINE RICH PROTEIN"/>
    <property type="match status" value="1"/>
</dbReference>
<feature type="domain" description="Putative oxidoreductase/dehydrogenase Rossmann-like" evidence="1">
    <location>
        <begin position="15"/>
        <end position="140"/>
    </location>
</feature>
<sequence>MRLTIPILKEGGMLMKFGFIGAGKVGFSLGKYLADNNQNVAGYYSIINEEAIEAAKFTGSKYYENMEQLVEDSEVLFLTVPDGQIENLWNQLKSSHKNWMAKYNKPLLNNKIVCHCSGALSSDIFSSIAEYESFGYSIHPLFAVSNRYESYKELSDSYFTIEGNIEKINKMKELFESFGNTVCIISKDDKIKYHGAAAIASNLVVGLIGLSEELLKQCGFDEKSAHNALAPIIKGNVKHIVEEGVVEALTGPIERCDVSTVRKHMSVFDKKTNEIYKAVSKEVLEIAKIKNKDRDYSKMEEVLQ</sequence>
<dbReference type="Gene3D" id="3.40.50.720">
    <property type="entry name" value="NAD(P)-binding Rossmann-like Domain"/>
    <property type="match status" value="1"/>
</dbReference>
<dbReference type="SUPFAM" id="SSF51735">
    <property type="entry name" value="NAD(P)-binding Rossmann-fold domains"/>
    <property type="match status" value="1"/>
</dbReference>
<gene>
    <name evidence="3" type="ORF">DW929_09300</name>
</gene>
<dbReference type="InterPro" id="IPR037108">
    <property type="entry name" value="TM1727-like_C_sf"/>
</dbReference>
<dbReference type="Proteomes" id="UP000284598">
    <property type="component" value="Unassembled WGS sequence"/>
</dbReference>
<dbReference type="Pfam" id="PF10727">
    <property type="entry name" value="Rossmann-like"/>
    <property type="match status" value="1"/>
</dbReference>
<dbReference type="Pfam" id="PF10728">
    <property type="entry name" value="DUF2520"/>
    <property type="match status" value="1"/>
</dbReference>
<evidence type="ECO:0000313" key="4">
    <source>
        <dbReference type="Proteomes" id="UP000284598"/>
    </source>
</evidence>
<dbReference type="Gene3D" id="1.10.1040.20">
    <property type="entry name" value="ProC-like, C-terminal domain"/>
    <property type="match status" value="1"/>
</dbReference>
<reference evidence="3 4" key="1">
    <citation type="submission" date="2018-08" db="EMBL/GenBank/DDBJ databases">
        <title>A genome reference for cultivated species of the human gut microbiota.</title>
        <authorList>
            <person name="Zou Y."/>
            <person name="Xue W."/>
            <person name="Luo G."/>
        </authorList>
    </citation>
    <scope>NUCLEOTIDE SEQUENCE [LARGE SCALE GENOMIC DNA]</scope>
    <source>
        <strain evidence="3 4">AM43-2</strain>
    </source>
</reference>
<accession>A0A413RY47</accession>
<evidence type="ECO:0000259" key="2">
    <source>
        <dbReference type="Pfam" id="PF10728"/>
    </source>
</evidence>
<dbReference type="PANTHER" id="PTHR40459">
    <property type="entry name" value="CONSERVED HYPOTHETICAL ALANINE AND LEUCINE RICH PROTEIN"/>
    <property type="match status" value="1"/>
</dbReference>
<dbReference type="EMBL" id="QSFO01000010">
    <property type="protein sequence ID" value="RHA53511.1"/>
    <property type="molecule type" value="Genomic_DNA"/>
</dbReference>
<dbReference type="InterPro" id="IPR008927">
    <property type="entry name" value="6-PGluconate_DH-like_C_sf"/>
</dbReference>
<dbReference type="AlphaFoldDB" id="A0A413RY47"/>
<name>A0A413RY47_9FIRM</name>
<dbReference type="InterPro" id="IPR019665">
    <property type="entry name" value="OxRdtase/DH_put_Rossmann_dom"/>
</dbReference>
<evidence type="ECO:0000313" key="3">
    <source>
        <dbReference type="EMBL" id="RHA53511.1"/>
    </source>
</evidence>
<comment type="caution">
    <text evidence="3">The sequence shown here is derived from an EMBL/GenBank/DDBJ whole genome shotgun (WGS) entry which is preliminary data.</text>
</comment>
<organism evidence="3 4">
    <name type="scientific">Eubacterium ventriosum</name>
    <dbReference type="NCBI Taxonomy" id="39496"/>
    <lineage>
        <taxon>Bacteria</taxon>
        <taxon>Bacillati</taxon>
        <taxon>Bacillota</taxon>
        <taxon>Clostridia</taxon>
        <taxon>Eubacteriales</taxon>
        <taxon>Eubacteriaceae</taxon>
        <taxon>Eubacterium</taxon>
    </lineage>
</organism>
<feature type="domain" description="DUF2520" evidence="2">
    <location>
        <begin position="158"/>
        <end position="282"/>
    </location>
</feature>
<evidence type="ECO:0000259" key="1">
    <source>
        <dbReference type="Pfam" id="PF10727"/>
    </source>
</evidence>
<dbReference type="InterPro" id="IPR018931">
    <property type="entry name" value="DUF2520"/>
</dbReference>
<proteinExistence type="predicted"/>
<protein>
    <submittedName>
        <fullName evidence="3">DUF2520 domain-containing protein</fullName>
    </submittedName>
</protein>
<dbReference type="InterPro" id="IPR036291">
    <property type="entry name" value="NAD(P)-bd_dom_sf"/>
</dbReference>